<dbReference type="InterPro" id="IPR004616">
    <property type="entry name" value="Leu/Phe-tRNA_Trfase"/>
</dbReference>
<evidence type="ECO:0000256" key="5">
    <source>
        <dbReference type="ARBA" id="ARBA00050607"/>
    </source>
</evidence>
<comment type="catalytic activity">
    <reaction evidence="6 15">
        <text>N-terminal L-arginyl-[protein] + L-leucyl-tRNA(Leu) = N-terminal L-leucyl-L-arginyl-[protein] + tRNA(Leu) + H(+)</text>
        <dbReference type="Rhea" id="RHEA:50416"/>
        <dbReference type="Rhea" id="RHEA-COMP:9613"/>
        <dbReference type="Rhea" id="RHEA-COMP:9622"/>
        <dbReference type="Rhea" id="RHEA-COMP:12672"/>
        <dbReference type="Rhea" id="RHEA-COMP:12673"/>
        <dbReference type="ChEBI" id="CHEBI:15378"/>
        <dbReference type="ChEBI" id="CHEBI:64719"/>
        <dbReference type="ChEBI" id="CHEBI:78442"/>
        <dbReference type="ChEBI" id="CHEBI:78494"/>
        <dbReference type="ChEBI" id="CHEBI:133044"/>
        <dbReference type="EC" id="2.3.2.6"/>
    </reaction>
</comment>
<evidence type="ECO:0000256" key="7">
    <source>
        <dbReference type="ARBA" id="ARBA00051538"/>
    </source>
</evidence>
<dbReference type="HAMAP" id="MF_00688">
    <property type="entry name" value="Leu_Phe_trans"/>
    <property type="match status" value="1"/>
</dbReference>
<dbReference type="GO" id="GO:0030163">
    <property type="term" value="P:protein catabolic process"/>
    <property type="evidence" value="ECO:0007669"/>
    <property type="project" value="UniProtKB-UniRule"/>
</dbReference>
<evidence type="ECO:0000256" key="13">
    <source>
        <dbReference type="ARBA" id="ARBA00077165"/>
    </source>
</evidence>
<keyword evidence="2 15" id="KW-0963">Cytoplasm</keyword>
<evidence type="ECO:0000256" key="14">
    <source>
        <dbReference type="ARBA" id="ARBA00083640"/>
    </source>
</evidence>
<dbReference type="EC" id="2.3.2.6" evidence="10 15"/>
<dbReference type="InterPro" id="IPR042203">
    <property type="entry name" value="Leu/Phe-tRNA_Trfase_C"/>
</dbReference>
<dbReference type="Proteomes" id="UP000223913">
    <property type="component" value="Unassembled WGS sequence"/>
</dbReference>
<dbReference type="PANTHER" id="PTHR30098">
    <property type="entry name" value="LEUCYL/PHENYLALANYL-TRNA--PROTEIN TRANSFERASE"/>
    <property type="match status" value="1"/>
</dbReference>
<comment type="caution">
    <text evidence="16">The sequence shown here is derived from an EMBL/GenBank/DDBJ whole genome shotgun (WGS) entry which is preliminary data.</text>
</comment>
<keyword evidence="17" id="KW-1185">Reference proteome</keyword>
<evidence type="ECO:0000256" key="9">
    <source>
        <dbReference type="ARBA" id="ARBA00061535"/>
    </source>
</evidence>
<dbReference type="SUPFAM" id="SSF55729">
    <property type="entry name" value="Acyl-CoA N-acyltransferases (Nat)"/>
    <property type="match status" value="1"/>
</dbReference>
<dbReference type="Gene3D" id="3.40.630.70">
    <property type="entry name" value="Leucyl/phenylalanyl-tRNA-protein transferase, C-terminal domain"/>
    <property type="match status" value="1"/>
</dbReference>
<gene>
    <name evidence="15" type="primary">aat</name>
    <name evidence="16" type="ORF">CRP01_16245</name>
</gene>
<keyword evidence="3 15" id="KW-0808">Transferase</keyword>
<dbReference type="InterPro" id="IPR016181">
    <property type="entry name" value="Acyl_CoA_acyltransferase"/>
</dbReference>
<evidence type="ECO:0000313" key="16">
    <source>
        <dbReference type="EMBL" id="PHN05542.1"/>
    </source>
</evidence>
<dbReference type="AlphaFoldDB" id="A0A2D0NAJ9"/>
<comment type="catalytic activity">
    <reaction evidence="5 15">
        <text>L-phenylalanyl-tRNA(Phe) + an N-terminal L-alpha-aminoacyl-[protein] = an N-terminal L-phenylalanyl-L-alpha-aminoacyl-[protein] + tRNA(Phe)</text>
        <dbReference type="Rhea" id="RHEA:43632"/>
        <dbReference type="Rhea" id="RHEA-COMP:9668"/>
        <dbReference type="Rhea" id="RHEA-COMP:9699"/>
        <dbReference type="Rhea" id="RHEA-COMP:10636"/>
        <dbReference type="Rhea" id="RHEA-COMP:10637"/>
        <dbReference type="ChEBI" id="CHEBI:78442"/>
        <dbReference type="ChEBI" id="CHEBI:78531"/>
        <dbReference type="ChEBI" id="CHEBI:78597"/>
        <dbReference type="ChEBI" id="CHEBI:83561"/>
        <dbReference type="EC" id="2.3.2.6"/>
    </reaction>
</comment>
<evidence type="ECO:0000256" key="2">
    <source>
        <dbReference type="ARBA" id="ARBA00022490"/>
    </source>
</evidence>
<evidence type="ECO:0000256" key="1">
    <source>
        <dbReference type="ARBA" id="ARBA00004496"/>
    </source>
</evidence>
<evidence type="ECO:0000256" key="12">
    <source>
        <dbReference type="ARBA" id="ARBA00077136"/>
    </source>
</evidence>
<dbReference type="Gene3D" id="3.30.70.3550">
    <property type="entry name" value="Leucyl/phenylalanyl-tRNA-protein transferase, N-terminal domain"/>
    <property type="match status" value="1"/>
</dbReference>
<dbReference type="GO" id="GO:0008914">
    <property type="term" value="F:leucyl-tRNA--protein transferase activity"/>
    <property type="evidence" value="ECO:0007669"/>
    <property type="project" value="UniProtKB-UniRule"/>
</dbReference>
<dbReference type="OrthoDB" id="9790282at2"/>
<comment type="function">
    <text evidence="8 15">Functions in the N-end rule pathway of protein degradation where it conjugates Leu, Phe and, less efficiently, Met from aminoacyl-tRNAs to the N-termini of proteins containing an N-terminal arginine or lysine.</text>
</comment>
<comment type="catalytic activity">
    <reaction evidence="7 15">
        <text>N-terminal L-lysyl-[protein] + L-leucyl-tRNA(Leu) = N-terminal L-leucyl-L-lysyl-[protein] + tRNA(Leu) + H(+)</text>
        <dbReference type="Rhea" id="RHEA:12340"/>
        <dbReference type="Rhea" id="RHEA-COMP:9613"/>
        <dbReference type="Rhea" id="RHEA-COMP:9622"/>
        <dbReference type="Rhea" id="RHEA-COMP:12670"/>
        <dbReference type="Rhea" id="RHEA-COMP:12671"/>
        <dbReference type="ChEBI" id="CHEBI:15378"/>
        <dbReference type="ChEBI" id="CHEBI:65249"/>
        <dbReference type="ChEBI" id="CHEBI:78442"/>
        <dbReference type="ChEBI" id="CHEBI:78494"/>
        <dbReference type="ChEBI" id="CHEBI:133043"/>
        <dbReference type="EC" id="2.3.2.6"/>
    </reaction>
</comment>
<evidence type="ECO:0000256" key="6">
    <source>
        <dbReference type="ARBA" id="ARBA00050652"/>
    </source>
</evidence>
<comment type="subcellular location">
    <subcellularLocation>
        <location evidence="1 15">Cytoplasm</location>
    </subcellularLocation>
</comment>
<name>A0A2D0NAJ9_FLAN2</name>
<dbReference type="GO" id="GO:0005737">
    <property type="term" value="C:cytoplasm"/>
    <property type="evidence" value="ECO:0007669"/>
    <property type="project" value="UniProtKB-SubCell"/>
</dbReference>
<dbReference type="RefSeq" id="WP_099151119.1">
    <property type="nucleotide sequence ID" value="NZ_PDUD01000021.1"/>
</dbReference>
<dbReference type="Pfam" id="PF03588">
    <property type="entry name" value="Leu_Phe_trans"/>
    <property type="match status" value="1"/>
</dbReference>
<protein>
    <recommendedName>
        <fullName evidence="11 15">Leucyl/phenylalanyl-tRNA--protein transferase</fullName>
        <ecNumber evidence="10 15">2.3.2.6</ecNumber>
    </recommendedName>
    <alternativeName>
        <fullName evidence="12 15">L/F-transferase</fullName>
    </alternativeName>
    <alternativeName>
        <fullName evidence="13 15">Leucyltransferase</fullName>
    </alternativeName>
    <alternativeName>
        <fullName evidence="14 15">Phenyalanyltransferase</fullName>
    </alternativeName>
</protein>
<reference evidence="16 17" key="1">
    <citation type="submission" date="2017-10" db="EMBL/GenBank/DDBJ databases">
        <title>The draft genome sequence of Lewinella nigricans NBRC 102662.</title>
        <authorList>
            <person name="Wang K."/>
        </authorList>
    </citation>
    <scope>NUCLEOTIDE SEQUENCE [LARGE SCALE GENOMIC DNA]</scope>
    <source>
        <strain evidence="16 17">NBRC 102662</strain>
    </source>
</reference>
<dbReference type="InterPro" id="IPR042221">
    <property type="entry name" value="Leu/Phe-tRNA_Trfase_N"/>
</dbReference>
<evidence type="ECO:0000313" key="17">
    <source>
        <dbReference type="Proteomes" id="UP000223913"/>
    </source>
</evidence>
<accession>A0A2D0NAJ9</accession>
<sequence length="233" mass="26734">MPVYLLPDDEILFPPPHLATAEGILAVGGDLSTERLLKAYRNGIFPWFNPGEPILWWSPDPRFVLYPSELRIAKSMRPYFNQQKFKVTFDQAFDRVIKACQVRASESDRRRRAIGSWITKDMITAYTTLHEQGYAHSVEVWEEEQLVGGLYGLAIGKIFFGESMFTQVSNASKFGFISLVKWLEERGFVLVDCQQETRHLASLGARSIPRREFLSWLERFAGAEEPAPGKWKN</sequence>
<evidence type="ECO:0000256" key="4">
    <source>
        <dbReference type="ARBA" id="ARBA00023315"/>
    </source>
</evidence>
<evidence type="ECO:0000256" key="8">
    <source>
        <dbReference type="ARBA" id="ARBA00054043"/>
    </source>
</evidence>
<evidence type="ECO:0000256" key="10">
    <source>
        <dbReference type="ARBA" id="ARBA00066767"/>
    </source>
</evidence>
<proteinExistence type="inferred from homology"/>
<evidence type="ECO:0000256" key="11">
    <source>
        <dbReference type="ARBA" id="ARBA00074372"/>
    </source>
</evidence>
<evidence type="ECO:0000256" key="15">
    <source>
        <dbReference type="HAMAP-Rule" id="MF_00688"/>
    </source>
</evidence>
<dbReference type="EMBL" id="PDUD01000021">
    <property type="protein sequence ID" value="PHN05542.1"/>
    <property type="molecule type" value="Genomic_DNA"/>
</dbReference>
<comment type="similarity">
    <text evidence="9 15">Belongs to the L/F-transferase family.</text>
</comment>
<evidence type="ECO:0000256" key="3">
    <source>
        <dbReference type="ARBA" id="ARBA00022679"/>
    </source>
</evidence>
<dbReference type="NCBIfam" id="TIGR00667">
    <property type="entry name" value="aat"/>
    <property type="match status" value="1"/>
</dbReference>
<dbReference type="PANTHER" id="PTHR30098:SF2">
    <property type="entry name" value="LEUCYL_PHENYLALANYL-TRNA--PROTEIN TRANSFERASE"/>
    <property type="match status" value="1"/>
</dbReference>
<organism evidence="16 17">
    <name type="scientific">Flavilitoribacter nigricans (strain ATCC 23147 / DSM 23189 / NBRC 102662 / NCIMB 1420 / SS-2)</name>
    <name type="common">Lewinella nigricans</name>
    <dbReference type="NCBI Taxonomy" id="1122177"/>
    <lineage>
        <taxon>Bacteria</taxon>
        <taxon>Pseudomonadati</taxon>
        <taxon>Bacteroidota</taxon>
        <taxon>Saprospiria</taxon>
        <taxon>Saprospirales</taxon>
        <taxon>Lewinellaceae</taxon>
        <taxon>Flavilitoribacter</taxon>
    </lineage>
</organism>
<keyword evidence="4 15" id="KW-0012">Acyltransferase</keyword>
<dbReference type="FunFam" id="3.30.70.3550:FF:000001">
    <property type="entry name" value="Leucyl/phenylalanyl-tRNA--protein transferase"/>
    <property type="match status" value="1"/>
</dbReference>